<protein>
    <submittedName>
        <fullName evidence="2">Transporter</fullName>
    </submittedName>
</protein>
<evidence type="ECO:0000256" key="1">
    <source>
        <dbReference type="SAM" id="SignalP"/>
    </source>
</evidence>
<evidence type="ECO:0000313" key="2">
    <source>
        <dbReference type="EMBL" id="XBP72435.1"/>
    </source>
</evidence>
<dbReference type="InterPro" id="IPR025737">
    <property type="entry name" value="FApF"/>
</dbReference>
<feature type="chain" id="PRO_5044008940" evidence="1">
    <location>
        <begin position="22"/>
        <end position="295"/>
    </location>
</feature>
<organism evidence="2">
    <name type="scientific">Polaromonas hydrogenivorans</name>
    <dbReference type="NCBI Taxonomy" id="335476"/>
    <lineage>
        <taxon>Bacteria</taxon>
        <taxon>Pseudomonadati</taxon>
        <taxon>Pseudomonadota</taxon>
        <taxon>Betaproteobacteria</taxon>
        <taxon>Burkholderiales</taxon>
        <taxon>Comamonadaceae</taxon>
        <taxon>Polaromonas</taxon>
    </lineage>
</organism>
<dbReference type="RefSeq" id="WP_349282005.1">
    <property type="nucleotide sequence ID" value="NZ_CBCSCU010000034.1"/>
</dbReference>
<dbReference type="AlphaFoldDB" id="A0AAU7LXT7"/>
<sequence>MFNKTMMAGAVLLAALGAAQATEGGGSIYPHGVENYMAGALPPPGVYGMVFGNIYNANRVNDSSGNNLNVPGFKVRANVVAPRLVWVTGAKVLGGDLLTNLIVPLVDLKVSAAGNSQSKTGVGDMTVGLGLGYHHSANLHSVVALDAYLPTGRYTNGDLANIGRNYAAIEPVYALSYVDPQGFNGDIKLGYIFNQRNKDTDYRSGNEFHFDYDAGWGLGNGWTAGVGGYYKQQTGLDKQAGVELANSKTSGMAIGPSVKYDSGKGWFVTAKWQAERNVKNGAQGNALWIKAVFPL</sequence>
<gene>
    <name evidence="2" type="ORF">ABLV49_22190</name>
</gene>
<name>A0AAU7LXT7_9BURK</name>
<keyword evidence="2" id="KW-0614">Plasmid</keyword>
<accession>A0AAU7LXT7</accession>
<dbReference type="Pfam" id="PF13557">
    <property type="entry name" value="Phenol_MetA_deg"/>
    <property type="match status" value="1"/>
</dbReference>
<reference evidence="2" key="1">
    <citation type="submission" date="2024-05" db="EMBL/GenBank/DDBJ databases">
        <authorList>
            <person name="Bunk B."/>
            <person name="Swiderski J."/>
            <person name="Sproer C."/>
            <person name="Thiel V."/>
        </authorList>
    </citation>
    <scope>NUCLEOTIDE SEQUENCE</scope>
    <source>
        <strain evidence="2">DSM 17735</strain>
        <plasmid evidence="2">p1</plasmid>
    </source>
</reference>
<keyword evidence="1" id="KW-0732">Signal</keyword>
<geneLocation type="plasmid" evidence="2">
    <name>p1</name>
</geneLocation>
<feature type="signal peptide" evidence="1">
    <location>
        <begin position="1"/>
        <end position="21"/>
    </location>
</feature>
<proteinExistence type="predicted"/>
<dbReference type="EMBL" id="CP157676">
    <property type="protein sequence ID" value="XBP72435.1"/>
    <property type="molecule type" value="Genomic_DNA"/>
</dbReference>